<evidence type="ECO:0000256" key="2">
    <source>
        <dbReference type="ARBA" id="ARBA00023043"/>
    </source>
</evidence>
<dbReference type="InterPro" id="IPR002110">
    <property type="entry name" value="Ankyrin_rpt"/>
</dbReference>
<dbReference type="Pfam" id="PF12796">
    <property type="entry name" value="Ank_2"/>
    <property type="match status" value="3"/>
</dbReference>
<dbReference type="PROSITE" id="PS50088">
    <property type="entry name" value="ANK_REPEAT"/>
    <property type="match status" value="5"/>
</dbReference>
<sequence length="367" mass="41079">MFGLFINEITADDNVYEKAQERRGRSPLHFAASRASLDAVRTILESDKLGLPVDQKDKFGLTPLINRDGQTALHLAVAANNKPVVELFVKELGVQLEVFDNENRTPLHYGAEQGNEEIVQLLLDHGARNITRDSYGVTPAHYAAQFSVKCLDRILQKSNITEVKDNEHRSCLMWAVCAGNEEAIEYLIRISSPERTAMDIRGFTALHLSAMVGNENICKLLFKQGWSITAPDKSHNSPLHLAAGRGHTDVVRFLVTSGANMNERDAMERTPVFWACLGGQSHTLYCMIKEMSFEWRTMGEEHNPIWDALGRTLLHASAFAGSSACINVLLNIEEEDGCLSKPLVGYKDKEGDNLTILNYRFYHSIKF</sequence>
<accession>A0A2A2KR54</accession>
<dbReference type="PRINTS" id="PR01415">
    <property type="entry name" value="ANKYRIN"/>
</dbReference>
<keyword evidence="5" id="KW-1185">Reference proteome</keyword>
<evidence type="ECO:0000313" key="4">
    <source>
        <dbReference type="EMBL" id="PAV76476.1"/>
    </source>
</evidence>
<keyword evidence="2 3" id="KW-0040">ANK repeat</keyword>
<feature type="repeat" description="ANK" evidence="3">
    <location>
        <begin position="68"/>
        <end position="90"/>
    </location>
</feature>
<dbReference type="PANTHER" id="PTHR24161">
    <property type="entry name" value="ANK_REP_REGION DOMAIN-CONTAINING PROTEIN-RELATED"/>
    <property type="match status" value="1"/>
</dbReference>
<dbReference type="PANTHER" id="PTHR24161:SF124">
    <property type="entry name" value="TRANSIENT RECEPTOR POTENTIAL CHANNEL PYREXIA"/>
    <property type="match status" value="1"/>
</dbReference>
<evidence type="ECO:0000256" key="1">
    <source>
        <dbReference type="ARBA" id="ARBA00022737"/>
    </source>
</evidence>
<feature type="repeat" description="ANK" evidence="3">
    <location>
        <begin position="201"/>
        <end position="233"/>
    </location>
</feature>
<feature type="repeat" description="ANK" evidence="3">
    <location>
        <begin position="234"/>
        <end position="266"/>
    </location>
</feature>
<keyword evidence="1" id="KW-0677">Repeat</keyword>
<dbReference type="OrthoDB" id="1577640at2759"/>
<evidence type="ECO:0000256" key="3">
    <source>
        <dbReference type="PROSITE-ProRule" id="PRU00023"/>
    </source>
</evidence>
<dbReference type="SMART" id="SM00248">
    <property type="entry name" value="ANK"/>
    <property type="match status" value="9"/>
</dbReference>
<comment type="caution">
    <text evidence="4">The sequence shown here is derived from an EMBL/GenBank/DDBJ whole genome shotgun (WGS) entry which is preliminary data.</text>
</comment>
<feature type="repeat" description="ANK" evidence="3">
    <location>
        <begin position="102"/>
        <end position="134"/>
    </location>
</feature>
<gene>
    <name evidence="4" type="ORF">WR25_11619</name>
</gene>
<proteinExistence type="predicted"/>
<dbReference type="EMBL" id="LIAE01007883">
    <property type="protein sequence ID" value="PAV76476.1"/>
    <property type="molecule type" value="Genomic_DNA"/>
</dbReference>
<dbReference type="PROSITE" id="PS50297">
    <property type="entry name" value="ANK_REP_REGION"/>
    <property type="match status" value="5"/>
</dbReference>
<dbReference type="Gene3D" id="1.25.40.20">
    <property type="entry name" value="Ankyrin repeat-containing domain"/>
    <property type="match status" value="3"/>
</dbReference>
<dbReference type="EMBL" id="LIAE01007883">
    <property type="protein sequence ID" value="PAV76475.1"/>
    <property type="molecule type" value="Genomic_DNA"/>
</dbReference>
<feature type="repeat" description="ANK" evidence="3">
    <location>
        <begin position="23"/>
        <end position="45"/>
    </location>
</feature>
<reference evidence="4 5" key="1">
    <citation type="journal article" date="2017" name="Curr. Biol.">
        <title>Genome architecture and evolution of a unichromosomal asexual nematode.</title>
        <authorList>
            <person name="Fradin H."/>
            <person name="Zegar C."/>
            <person name="Gutwein M."/>
            <person name="Lucas J."/>
            <person name="Kovtun M."/>
            <person name="Corcoran D."/>
            <person name="Baugh L.R."/>
            <person name="Kiontke K."/>
            <person name="Gunsalus K."/>
            <person name="Fitch D.H."/>
            <person name="Piano F."/>
        </authorList>
    </citation>
    <scope>NUCLEOTIDE SEQUENCE [LARGE SCALE GENOMIC DNA]</scope>
    <source>
        <strain evidence="4">PF1309</strain>
    </source>
</reference>
<dbReference type="Pfam" id="PF00023">
    <property type="entry name" value="Ank"/>
    <property type="match status" value="1"/>
</dbReference>
<dbReference type="SUPFAM" id="SSF48403">
    <property type="entry name" value="Ankyrin repeat"/>
    <property type="match status" value="1"/>
</dbReference>
<dbReference type="STRING" id="2018661.A0A2A2KR54"/>
<evidence type="ECO:0000313" key="5">
    <source>
        <dbReference type="Proteomes" id="UP000218231"/>
    </source>
</evidence>
<dbReference type="Proteomes" id="UP000218231">
    <property type="component" value="Unassembled WGS sequence"/>
</dbReference>
<dbReference type="InterPro" id="IPR036770">
    <property type="entry name" value="Ankyrin_rpt-contain_sf"/>
</dbReference>
<dbReference type="AlphaFoldDB" id="A0A2A2KR54"/>
<organism evidence="4 5">
    <name type="scientific">Diploscapter pachys</name>
    <dbReference type="NCBI Taxonomy" id="2018661"/>
    <lineage>
        <taxon>Eukaryota</taxon>
        <taxon>Metazoa</taxon>
        <taxon>Ecdysozoa</taxon>
        <taxon>Nematoda</taxon>
        <taxon>Chromadorea</taxon>
        <taxon>Rhabditida</taxon>
        <taxon>Rhabditina</taxon>
        <taxon>Rhabditomorpha</taxon>
        <taxon>Rhabditoidea</taxon>
        <taxon>Rhabditidae</taxon>
        <taxon>Diploscapter</taxon>
    </lineage>
</organism>
<protein>
    <submittedName>
        <fullName evidence="4">Uncharacterized protein</fullName>
    </submittedName>
</protein>
<name>A0A2A2KR54_9BILA</name>